<dbReference type="Proteomes" id="UP001732700">
    <property type="component" value="Chromosome 3A"/>
</dbReference>
<sequence>MPAQSSLMHPVLPRHHAVKSSEGIEGGLLQAIQEANTKTRPEELTKEGLTQNASDKGTPHCENMFTLILSKTITILNAKDLSTVNVVTIDDVPCKDRNGSIVLKHGEVLIHTDGTGLISEDLAKRCPTGVFKGNFSRIHDQQATADSKEDQFDIDEHPLLMQIRMFYNGLAVKGTLLVVRKLPSRTIHIRPSMIKVNSDPNLLGGHSFNSLELVSTSNRPKRALTSRFLIALLHYGGVPADYFIDLLGKALKDVEKARHKTRDSLEVAINHADMDDSMSARMILSGIRPEDDEYLQHQLTLMTKAERKGIKQGRIPIDQCYNLMGTTDPTGTLKPHEVCVILDHGPISGEVLVYKHPGLHFGDIHVLTATFSEDIQDVVGDSKYAILFPISGPRSVADEMANSDFDGDIYWVSRNPQLLKYFKPSEPWNPRNPPRKTEQLKPQDYDGSNLECLLVRDFFRTRFTPSYVLGAASDCWLVYMDRLLTCEVEEDKTEWESIKAKMLKLVDIYYEALDAPKTGNKITIPGDLRVKVYPHFMERKVYKVPPYHSTSVLGKIYDEAESQQSETVQPIKISPLTCFTEEEVTEERNIWGPRYEEYLKKSSSLCKGDHNHPSFKEEKNMRFKELFKTYKQMLYDAEELEKSQKDWVVVFREACAIYQLVYENALRRNDVLKCGFAWKVAGHALCQLYVIKSRKDTVLADLQVVREAFKRGP</sequence>
<name>A0ACD5VF60_AVESA</name>
<organism evidence="1 2">
    <name type="scientific">Avena sativa</name>
    <name type="common">Oat</name>
    <dbReference type="NCBI Taxonomy" id="4498"/>
    <lineage>
        <taxon>Eukaryota</taxon>
        <taxon>Viridiplantae</taxon>
        <taxon>Streptophyta</taxon>
        <taxon>Embryophyta</taxon>
        <taxon>Tracheophyta</taxon>
        <taxon>Spermatophyta</taxon>
        <taxon>Magnoliopsida</taxon>
        <taxon>Liliopsida</taxon>
        <taxon>Poales</taxon>
        <taxon>Poaceae</taxon>
        <taxon>BOP clade</taxon>
        <taxon>Pooideae</taxon>
        <taxon>Poodae</taxon>
        <taxon>Poeae</taxon>
        <taxon>Poeae Chloroplast Group 1 (Aveneae type)</taxon>
        <taxon>Aveninae</taxon>
        <taxon>Avena</taxon>
    </lineage>
</organism>
<protein>
    <submittedName>
        <fullName evidence="1">Uncharacterized protein</fullName>
    </submittedName>
</protein>
<evidence type="ECO:0000313" key="2">
    <source>
        <dbReference type="Proteomes" id="UP001732700"/>
    </source>
</evidence>
<dbReference type="EnsemblPlants" id="AVESA.00010b.r2.3AG0420560.1">
    <property type="protein sequence ID" value="AVESA.00010b.r2.3AG0420560.1.CDS"/>
    <property type="gene ID" value="AVESA.00010b.r2.3AG0420560"/>
</dbReference>
<proteinExistence type="predicted"/>
<evidence type="ECO:0000313" key="1">
    <source>
        <dbReference type="EnsemblPlants" id="AVESA.00010b.r2.3AG0420560.1.CDS"/>
    </source>
</evidence>
<accession>A0ACD5VF60</accession>
<keyword evidence="2" id="KW-1185">Reference proteome</keyword>
<reference evidence="1" key="2">
    <citation type="submission" date="2025-09" db="UniProtKB">
        <authorList>
            <consortium name="EnsemblPlants"/>
        </authorList>
    </citation>
    <scope>IDENTIFICATION</scope>
</reference>
<reference evidence="1" key="1">
    <citation type="submission" date="2021-05" db="EMBL/GenBank/DDBJ databases">
        <authorList>
            <person name="Scholz U."/>
            <person name="Mascher M."/>
            <person name="Fiebig A."/>
        </authorList>
    </citation>
    <scope>NUCLEOTIDE SEQUENCE [LARGE SCALE GENOMIC DNA]</scope>
</reference>